<evidence type="ECO:0000313" key="2">
    <source>
        <dbReference type="EMBL" id="KAG6395715.1"/>
    </source>
</evidence>
<name>A0A8X8WI52_SALSN</name>
<comment type="caution">
    <text evidence="2">The sequence shown here is derived from an EMBL/GenBank/DDBJ whole genome shotgun (WGS) entry which is preliminary data.</text>
</comment>
<dbReference type="EMBL" id="PNBA02000016">
    <property type="protein sequence ID" value="KAG6395715.1"/>
    <property type="molecule type" value="Genomic_DNA"/>
</dbReference>
<feature type="signal peptide" evidence="1">
    <location>
        <begin position="1"/>
        <end position="25"/>
    </location>
</feature>
<keyword evidence="1" id="KW-0732">Signal</keyword>
<reference evidence="2" key="1">
    <citation type="submission" date="2018-01" db="EMBL/GenBank/DDBJ databases">
        <authorList>
            <person name="Mao J.F."/>
        </authorList>
    </citation>
    <scope>NUCLEOTIDE SEQUENCE</scope>
    <source>
        <strain evidence="2">Huo1</strain>
        <tissue evidence="2">Leaf</tissue>
    </source>
</reference>
<feature type="chain" id="PRO_5036466011" evidence="1">
    <location>
        <begin position="26"/>
        <end position="169"/>
    </location>
</feature>
<organism evidence="2">
    <name type="scientific">Salvia splendens</name>
    <name type="common">Scarlet sage</name>
    <dbReference type="NCBI Taxonomy" id="180675"/>
    <lineage>
        <taxon>Eukaryota</taxon>
        <taxon>Viridiplantae</taxon>
        <taxon>Streptophyta</taxon>
        <taxon>Embryophyta</taxon>
        <taxon>Tracheophyta</taxon>
        <taxon>Spermatophyta</taxon>
        <taxon>Magnoliopsida</taxon>
        <taxon>eudicotyledons</taxon>
        <taxon>Gunneridae</taxon>
        <taxon>Pentapetalae</taxon>
        <taxon>asterids</taxon>
        <taxon>lamiids</taxon>
        <taxon>Lamiales</taxon>
        <taxon>Lamiaceae</taxon>
        <taxon>Nepetoideae</taxon>
        <taxon>Mentheae</taxon>
        <taxon>Salviinae</taxon>
        <taxon>Salvia</taxon>
        <taxon>Salvia subgen. Calosphace</taxon>
        <taxon>core Calosphace</taxon>
    </lineage>
</organism>
<dbReference type="Proteomes" id="UP000298416">
    <property type="component" value="Unassembled WGS sequence"/>
</dbReference>
<accession>A0A8X8WI52</accession>
<protein>
    <submittedName>
        <fullName evidence="2">Uncharacterized protein</fullName>
    </submittedName>
</protein>
<keyword evidence="3" id="KW-1185">Reference proteome</keyword>
<evidence type="ECO:0000313" key="3">
    <source>
        <dbReference type="Proteomes" id="UP000298416"/>
    </source>
</evidence>
<reference evidence="2" key="2">
    <citation type="submission" date="2020-08" db="EMBL/GenBank/DDBJ databases">
        <title>Plant Genome Project.</title>
        <authorList>
            <person name="Zhang R.-G."/>
        </authorList>
    </citation>
    <scope>NUCLEOTIDE SEQUENCE</scope>
    <source>
        <strain evidence="2">Huo1</strain>
        <tissue evidence="2">Leaf</tissue>
    </source>
</reference>
<evidence type="ECO:0000256" key="1">
    <source>
        <dbReference type="SAM" id="SignalP"/>
    </source>
</evidence>
<dbReference type="AlphaFoldDB" id="A0A8X8WI52"/>
<proteinExistence type="predicted"/>
<sequence length="169" mass="19297">MHVLITYAFSHVLYLIRWSAGLASGEQSELTLMKPGLGKGFNVFSEATELGSKNRRLNTSLLVRWQLSECIPTRRLSCIDVISGVPSHTLEVIPVQPQGDSEVLESFIFFTQGWPKTRSIFFNSFQTSKSMMHLMDHDKIKKDRVKSKETECLDIQLSYDDDLRVRVTL</sequence>
<gene>
    <name evidence="2" type="ORF">SASPL_141839</name>
</gene>